<dbReference type="InterPro" id="IPR010260">
    <property type="entry name" value="AlpA"/>
</dbReference>
<reference evidence="1" key="1">
    <citation type="journal article" date="2014" name="Int. J. Syst. Evol. Microbiol.">
        <title>Complete genome sequence of Corynebacterium casei LMG S-19264T (=DSM 44701T), isolated from a smear-ripened cheese.</title>
        <authorList>
            <consortium name="US DOE Joint Genome Institute (JGI-PGF)"/>
            <person name="Walter F."/>
            <person name="Albersmeier A."/>
            <person name="Kalinowski J."/>
            <person name="Ruckert C."/>
        </authorList>
    </citation>
    <scope>NUCLEOTIDE SEQUENCE</scope>
    <source>
        <strain evidence="1">KCTC 32255</strain>
    </source>
</reference>
<evidence type="ECO:0000313" key="2">
    <source>
        <dbReference type="Proteomes" id="UP000648075"/>
    </source>
</evidence>
<comment type="caution">
    <text evidence="1">The sequence shown here is derived from an EMBL/GenBank/DDBJ whole genome shotgun (WGS) entry which is preliminary data.</text>
</comment>
<dbReference type="Gene3D" id="1.10.238.160">
    <property type="match status" value="1"/>
</dbReference>
<organism evidence="1 2">
    <name type="scientific">Novosphingobium colocasiae</name>
    <dbReference type="NCBI Taxonomy" id="1256513"/>
    <lineage>
        <taxon>Bacteria</taxon>
        <taxon>Pseudomonadati</taxon>
        <taxon>Pseudomonadota</taxon>
        <taxon>Alphaproteobacteria</taxon>
        <taxon>Sphingomonadales</taxon>
        <taxon>Sphingomonadaceae</taxon>
        <taxon>Novosphingobium</taxon>
    </lineage>
</organism>
<accession>A0A918PGD6</accession>
<gene>
    <name evidence="1" type="ORF">GCM10011614_21240</name>
</gene>
<sequence length="78" mass="8627">MQTLLRLPDVMAATALARPTLYRDMKRGLFPRPVKLGRVSAWPSDAVNAIIAARIAGKSDEEIRVLVDDLQRQRANAA</sequence>
<name>A0A918PGD6_9SPHN</name>
<proteinExistence type="predicted"/>
<keyword evidence="2" id="KW-1185">Reference proteome</keyword>
<dbReference type="AlphaFoldDB" id="A0A918PGD6"/>
<dbReference type="Pfam" id="PF05930">
    <property type="entry name" value="Phage_AlpA"/>
    <property type="match status" value="1"/>
</dbReference>
<dbReference type="EMBL" id="BMZA01000007">
    <property type="protein sequence ID" value="GGZ06108.1"/>
    <property type="molecule type" value="Genomic_DNA"/>
</dbReference>
<evidence type="ECO:0000313" key="1">
    <source>
        <dbReference type="EMBL" id="GGZ06108.1"/>
    </source>
</evidence>
<dbReference type="Proteomes" id="UP000648075">
    <property type="component" value="Unassembled WGS sequence"/>
</dbReference>
<protein>
    <recommendedName>
        <fullName evidence="3">AlpA family phage regulatory protein</fullName>
    </recommendedName>
</protein>
<reference evidence="1" key="2">
    <citation type="submission" date="2020-09" db="EMBL/GenBank/DDBJ databases">
        <authorList>
            <person name="Sun Q."/>
            <person name="Kim S."/>
        </authorList>
    </citation>
    <scope>NUCLEOTIDE SEQUENCE</scope>
    <source>
        <strain evidence="1">KCTC 32255</strain>
    </source>
</reference>
<evidence type="ECO:0008006" key="3">
    <source>
        <dbReference type="Google" id="ProtNLM"/>
    </source>
</evidence>
<dbReference type="RefSeq" id="WP_229814026.1">
    <property type="nucleotide sequence ID" value="NZ_BMZA01000007.1"/>
</dbReference>